<protein>
    <submittedName>
        <fullName evidence="8">Taurine dioxygenase</fullName>
        <ecNumber evidence="8">1.14.11.17</ecNumber>
    </submittedName>
</protein>
<dbReference type="GO" id="GO:0005737">
    <property type="term" value="C:cytoplasm"/>
    <property type="evidence" value="ECO:0007669"/>
    <property type="project" value="TreeGrafter"/>
</dbReference>
<keyword evidence="6" id="KW-0408">Iron</keyword>
<dbReference type="InterPro" id="IPR051323">
    <property type="entry name" value="AtsK-like"/>
</dbReference>
<dbReference type="eggNOG" id="COG2175">
    <property type="taxonomic scope" value="Bacteria"/>
</dbReference>
<evidence type="ECO:0000256" key="2">
    <source>
        <dbReference type="ARBA" id="ARBA00005896"/>
    </source>
</evidence>
<dbReference type="NCBIfam" id="NF007104">
    <property type="entry name" value="PRK09553.1"/>
    <property type="match status" value="1"/>
</dbReference>
<keyword evidence="4 8" id="KW-0223">Dioxygenase</keyword>
<evidence type="ECO:0000256" key="5">
    <source>
        <dbReference type="ARBA" id="ARBA00023002"/>
    </source>
</evidence>
<proteinExistence type="inferred from homology"/>
<accession>A0A066UAG5</accession>
<evidence type="ECO:0000256" key="3">
    <source>
        <dbReference type="ARBA" id="ARBA00022723"/>
    </source>
</evidence>
<keyword evidence="5 8" id="KW-0560">Oxidoreductase</keyword>
<feature type="domain" description="TauD/TfdA-like" evidence="7">
    <location>
        <begin position="6"/>
        <end position="271"/>
    </location>
</feature>
<dbReference type="GO" id="GO:0000908">
    <property type="term" value="F:taurine dioxygenase activity"/>
    <property type="evidence" value="ECO:0007669"/>
    <property type="project" value="UniProtKB-EC"/>
</dbReference>
<dbReference type="PANTHER" id="PTHR30468">
    <property type="entry name" value="ALPHA-KETOGLUTARATE-DEPENDENT SULFONATE DIOXYGENASE"/>
    <property type="match status" value="1"/>
</dbReference>
<dbReference type="InterPro" id="IPR003819">
    <property type="entry name" value="TauD/TfdA-like"/>
</dbReference>
<evidence type="ECO:0000313" key="8">
    <source>
        <dbReference type="EMBL" id="KDN24436.1"/>
    </source>
</evidence>
<dbReference type="Gene3D" id="3.60.130.10">
    <property type="entry name" value="Clavaminate synthase-like"/>
    <property type="match status" value="1"/>
</dbReference>
<dbReference type="PANTHER" id="PTHR30468:SF1">
    <property type="entry name" value="ALPHA-KETOGLUTARATE-DEPENDENT SULFONATE DIOXYGENASE"/>
    <property type="match status" value="1"/>
</dbReference>
<evidence type="ECO:0000256" key="1">
    <source>
        <dbReference type="ARBA" id="ARBA00001954"/>
    </source>
</evidence>
<reference evidence="8 9" key="1">
    <citation type="journal article" date="2014" name="Genome Announc.">
        <title>Draft Genome Sequence of Moraxella bovoculi Strain 237T (ATCC BAA-1259T) Isolated from a Calf with Infectious Bovine Keratoconjunctivitis.</title>
        <authorList>
            <person name="Calcutt M.J."/>
            <person name="Foecking M.F."/>
            <person name="Martin N.T."/>
            <person name="Mhlanga-Mutangadura T."/>
            <person name="Reilly T.J."/>
        </authorList>
    </citation>
    <scope>NUCLEOTIDE SEQUENCE [LARGE SCALE GENOMIC DNA]</scope>
    <source>
        <strain evidence="8 9">237</strain>
    </source>
</reference>
<dbReference type="AlphaFoldDB" id="A0A066UAG5"/>
<evidence type="ECO:0000259" key="7">
    <source>
        <dbReference type="Pfam" id="PF02668"/>
    </source>
</evidence>
<comment type="cofactor">
    <cofactor evidence="1">
        <name>Fe(2+)</name>
        <dbReference type="ChEBI" id="CHEBI:29033"/>
    </cofactor>
</comment>
<dbReference type="OrthoDB" id="581608at2"/>
<dbReference type="GO" id="GO:0046872">
    <property type="term" value="F:metal ion binding"/>
    <property type="evidence" value="ECO:0007669"/>
    <property type="project" value="UniProtKB-KW"/>
</dbReference>
<gene>
    <name evidence="8" type="primary">tauD</name>
    <name evidence="8" type="ORF">MBO_09828</name>
</gene>
<evidence type="ECO:0000256" key="4">
    <source>
        <dbReference type="ARBA" id="ARBA00022964"/>
    </source>
</evidence>
<dbReference type="Pfam" id="PF02668">
    <property type="entry name" value="TauD"/>
    <property type="match status" value="1"/>
</dbReference>
<name>A0A066UAG5_9GAMM</name>
<keyword evidence="9" id="KW-1185">Reference proteome</keyword>
<comment type="similarity">
    <text evidence="2">Belongs to the TfdA dioxygenase family.</text>
</comment>
<sequence>MTNLTITPIKPTIGAVIGGVDLNNITEEILAKIKQALLDHQVIFFRDQDLQTEAQVKLARSFGSLHIHPVFPTVPNIPEVIVLDSHATDLRDNELWHTDVTFSKTPPLGCVLRAVKIPSSGGDTLWASGTAAFEALDDDIKQKIQGLTAIHDIRLSFPEERFGGVSDEEKARLEEIYRKNPSVPHPVVRTHPDTGKSILFVSEGFTSHIEGLSEDESRALLDFLTEHAVKEEFHLRWQWREGDVAIWDNRCTQHKAMFDYGDAHRIMHRATVNGDEPYYKSYTSSAA</sequence>
<evidence type="ECO:0000313" key="9">
    <source>
        <dbReference type="Proteomes" id="UP000035860"/>
    </source>
</evidence>
<organism evidence="8 9">
    <name type="scientific">Moraxella bovoculi 237</name>
    <dbReference type="NCBI Taxonomy" id="743974"/>
    <lineage>
        <taxon>Bacteria</taxon>
        <taxon>Pseudomonadati</taxon>
        <taxon>Pseudomonadota</taxon>
        <taxon>Gammaproteobacteria</taxon>
        <taxon>Moraxellales</taxon>
        <taxon>Moraxellaceae</taxon>
        <taxon>Moraxella</taxon>
    </lineage>
</organism>
<dbReference type="FunFam" id="3.60.130.10:FF:000002">
    <property type="entry name" value="Alpha-ketoglutarate-dependent taurine dioxygenase"/>
    <property type="match status" value="1"/>
</dbReference>
<keyword evidence="3" id="KW-0479">Metal-binding</keyword>
<dbReference type="Proteomes" id="UP000035860">
    <property type="component" value="Unassembled WGS sequence"/>
</dbReference>
<dbReference type="GO" id="GO:0006790">
    <property type="term" value="P:sulfur compound metabolic process"/>
    <property type="evidence" value="ECO:0007669"/>
    <property type="project" value="TreeGrafter"/>
</dbReference>
<dbReference type="InterPro" id="IPR042098">
    <property type="entry name" value="TauD-like_sf"/>
</dbReference>
<dbReference type="SUPFAM" id="SSF51197">
    <property type="entry name" value="Clavaminate synthase-like"/>
    <property type="match status" value="1"/>
</dbReference>
<dbReference type="EMBL" id="AOMT01000043">
    <property type="protein sequence ID" value="KDN24436.1"/>
    <property type="molecule type" value="Genomic_DNA"/>
</dbReference>
<comment type="caution">
    <text evidence="8">The sequence shown here is derived from an EMBL/GenBank/DDBJ whole genome shotgun (WGS) entry which is preliminary data.</text>
</comment>
<evidence type="ECO:0000256" key="6">
    <source>
        <dbReference type="ARBA" id="ARBA00023004"/>
    </source>
</evidence>
<dbReference type="EC" id="1.14.11.17" evidence="8"/>